<dbReference type="AlphaFoldDB" id="A0A1B9R310"/>
<sequence>MLVDNARSQFVIWLLLVIILVLSFMLAWKNVDEEASETALLLASKRVVERASFYKQEWLLHKQPSKLVIDGRELAMSEQGWVLPLDQNQQVNCAFWLQLLYPENRQWPAYSESVERHDKGVKYQCRYLYASDQVIVIQLDNGNFTVSVDFLTQA</sequence>
<gene>
    <name evidence="2" type="ORF">A6E14_04065</name>
</gene>
<keyword evidence="1" id="KW-0472">Membrane</keyword>
<feature type="transmembrane region" description="Helical" evidence="1">
    <location>
        <begin position="6"/>
        <end position="28"/>
    </location>
</feature>
<protein>
    <submittedName>
        <fullName evidence="2">MSHA biogenesis protein MshF</fullName>
    </submittedName>
</protein>
<evidence type="ECO:0000313" key="2">
    <source>
        <dbReference type="EMBL" id="OCH78636.1"/>
    </source>
</evidence>
<comment type="caution">
    <text evidence="2">The sequence shown here is derived from an EMBL/GenBank/DDBJ whole genome shotgun (WGS) entry which is preliminary data.</text>
</comment>
<evidence type="ECO:0000256" key="1">
    <source>
        <dbReference type="SAM" id="Phobius"/>
    </source>
</evidence>
<keyword evidence="1" id="KW-1133">Transmembrane helix</keyword>
<organism evidence="2 3">
    <name type="scientific">Vibrio genomosp. F10</name>
    <dbReference type="NCBI Taxonomy" id="723171"/>
    <lineage>
        <taxon>Bacteria</taxon>
        <taxon>Pseudomonadati</taxon>
        <taxon>Pseudomonadota</taxon>
        <taxon>Gammaproteobacteria</taxon>
        <taxon>Vibrionales</taxon>
        <taxon>Vibrionaceae</taxon>
        <taxon>Vibrio</taxon>
    </lineage>
</organism>
<keyword evidence="1" id="KW-0812">Transmembrane</keyword>
<reference evidence="3" key="1">
    <citation type="submission" date="2016-06" db="EMBL/GenBank/DDBJ databases">
        <authorList>
            <person name="Hehemann J.-H."/>
            <person name="Arevalo P."/>
            <person name="Datta M.S."/>
            <person name="Polz M.F."/>
        </authorList>
    </citation>
    <scope>NUCLEOTIDE SEQUENCE [LARGE SCALE GENOMIC DNA]</scope>
    <source>
        <strain evidence="3">9CSC122</strain>
    </source>
</reference>
<dbReference type="RefSeq" id="WP_017035377.1">
    <property type="nucleotide sequence ID" value="NZ_JBNGCH010000070.1"/>
</dbReference>
<keyword evidence="3" id="KW-1185">Reference proteome</keyword>
<dbReference type="EMBL" id="MAJZ01000070">
    <property type="protein sequence ID" value="OCH78636.1"/>
    <property type="molecule type" value="Genomic_DNA"/>
</dbReference>
<proteinExistence type="predicted"/>
<name>A0A1B9R310_9VIBR</name>
<dbReference type="Proteomes" id="UP000093173">
    <property type="component" value="Unassembled WGS sequence"/>
</dbReference>
<accession>A0A1B9R310</accession>
<evidence type="ECO:0000313" key="3">
    <source>
        <dbReference type="Proteomes" id="UP000093173"/>
    </source>
</evidence>